<proteinExistence type="predicted"/>
<dbReference type="Proteomes" id="UP000284689">
    <property type="component" value="Unassembled WGS sequence"/>
</dbReference>
<evidence type="ECO:0000313" key="2">
    <source>
        <dbReference type="EMBL" id="KAA5504148.1"/>
    </source>
</evidence>
<dbReference type="Proteomes" id="UP001170023">
    <property type="component" value="Unassembled WGS sequence"/>
</dbReference>
<evidence type="ECO:0000313" key="7">
    <source>
        <dbReference type="Proteomes" id="UP000095657"/>
    </source>
</evidence>
<dbReference type="EMBL" id="QSJD01000036">
    <property type="protein sequence ID" value="RHD44562.1"/>
    <property type="molecule type" value="Genomic_DNA"/>
</dbReference>
<dbReference type="Proteomes" id="UP000283512">
    <property type="component" value="Unassembled WGS sequence"/>
</dbReference>
<dbReference type="EMBL" id="QSCS01000005">
    <property type="protein sequence ID" value="RGY28337.1"/>
    <property type="molecule type" value="Genomic_DNA"/>
</dbReference>
<reference evidence="8 9" key="2">
    <citation type="submission" date="2018-08" db="EMBL/GenBank/DDBJ databases">
        <title>A genome reference for cultivated species of the human gut microbiota.</title>
        <authorList>
            <person name="Zou Y."/>
            <person name="Xue W."/>
            <person name="Luo G."/>
        </authorList>
    </citation>
    <scope>NUCLEOTIDE SEQUENCE [LARGE SCALE GENOMIC DNA]</scope>
    <source>
        <strain evidence="6 8">AM16-49B</strain>
        <strain evidence="5 10">AM31-16AC</strain>
        <strain evidence="4 9">OF02-6LB</strain>
    </source>
</reference>
<evidence type="ECO:0000313" key="1">
    <source>
        <dbReference type="EMBL" id="CUO69664.1"/>
    </source>
</evidence>
<evidence type="ECO:0000313" key="10">
    <source>
        <dbReference type="Proteomes" id="UP000284689"/>
    </source>
</evidence>
<dbReference type="Proteomes" id="UP000368418">
    <property type="component" value="Unassembled WGS sequence"/>
</dbReference>
<evidence type="ECO:0000313" key="9">
    <source>
        <dbReference type="Proteomes" id="UP000284431"/>
    </source>
</evidence>
<reference evidence="1 7" key="1">
    <citation type="submission" date="2015-09" db="EMBL/GenBank/DDBJ databases">
        <authorList>
            <consortium name="Pathogen Informatics"/>
        </authorList>
    </citation>
    <scope>NUCLEOTIDE SEQUENCE [LARGE SCALE GENOMIC DNA]</scope>
    <source>
        <strain evidence="1 7">2789STDY5834880</strain>
    </source>
</reference>
<protein>
    <submittedName>
        <fullName evidence="1 2">Porin</fullName>
    </submittedName>
</protein>
<dbReference type="AlphaFoldDB" id="A0A174H444"/>
<gene>
    <name evidence="6" type="ORF">DW190_09305</name>
    <name evidence="5" type="ORF">DW794_17795</name>
    <name evidence="4" type="ORF">DXA49_04675</name>
    <name evidence="1" type="ORF">ERS852494_00544</name>
    <name evidence="2" type="ORF">F2Y31_02635</name>
    <name evidence="3" type="ORF">Q4469_19805</name>
</gene>
<evidence type="ECO:0000313" key="6">
    <source>
        <dbReference type="EMBL" id="RHH91287.1"/>
    </source>
</evidence>
<evidence type="ECO:0000313" key="3">
    <source>
        <dbReference type="EMBL" id="MDO6359891.1"/>
    </source>
</evidence>
<organism evidence="1 7">
    <name type="scientific">Bacteroides caccae</name>
    <dbReference type="NCBI Taxonomy" id="47678"/>
    <lineage>
        <taxon>Bacteria</taxon>
        <taxon>Pseudomonadati</taxon>
        <taxon>Bacteroidota</taxon>
        <taxon>Bacteroidia</taxon>
        <taxon>Bacteroidales</taxon>
        <taxon>Bacteroidaceae</taxon>
        <taxon>Bacteroides</taxon>
    </lineage>
</organism>
<sequence length="350" mass="40121">MSRITTTVVTLLLTTAAFGQAKDDAGDGKKLDKQTMEIKDYLPEIHGTIRGKYEYQTETGESRFEVRNARFSVSGNVHPLVAYKAEIDLSDEGSIKMLDAYARVFPVKDLNFTIGQMRVPFTIDAHRSPHQQYFANRSFIAKQVGNVRDVGLTSAYTHKGDFPFILEGGLFNGSGLTNQKEWHKTLNYSIKAQLLPGKNWNVTLSTQMIKPEDVRINMYDAGIYYQNNRFHIEAEYLYKMYGHNAFKDVHAVNSFVNYDLPLKKVFNKISFLARYDMMTDHSNGTIDETTKTLIINDYARHRVTGGITLSLSKAFIADLRLNFEKYFYKKSGIPKESERDKIVIEFMTRF</sequence>
<evidence type="ECO:0000313" key="4">
    <source>
        <dbReference type="EMBL" id="RGY28337.1"/>
    </source>
</evidence>
<dbReference type="InterPro" id="IPR023614">
    <property type="entry name" value="Porin_dom_sf"/>
</dbReference>
<reference evidence="2 11" key="3">
    <citation type="journal article" date="2019" name="Nat. Med.">
        <title>A library of human gut bacterial isolates paired with longitudinal multiomics data enables mechanistic microbiome research.</title>
        <authorList>
            <person name="Poyet M."/>
            <person name="Groussin M."/>
            <person name="Gibbons S.M."/>
            <person name="Avila-Pacheco J."/>
            <person name="Jiang X."/>
            <person name="Kearney S.M."/>
            <person name="Perrotta A.R."/>
            <person name="Berdy B."/>
            <person name="Zhao S."/>
            <person name="Lieberman T.D."/>
            <person name="Swanson P.K."/>
            <person name="Smith M."/>
            <person name="Roesemann S."/>
            <person name="Alexander J.E."/>
            <person name="Rich S.A."/>
            <person name="Livny J."/>
            <person name="Vlamakis H."/>
            <person name="Clish C."/>
            <person name="Bullock K."/>
            <person name="Deik A."/>
            <person name="Scott J."/>
            <person name="Pierce K.A."/>
            <person name="Xavier R.J."/>
            <person name="Alm E.J."/>
        </authorList>
    </citation>
    <scope>NUCLEOTIDE SEQUENCE [LARGE SCALE GENOMIC DNA]</scope>
    <source>
        <strain evidence="2 11">BIOML-A19</strain>
    </source>
</reference>
<accession>A0A174H444</accession>
<dbReference type="EMBL" id="QRKD01000006">
    <property type="protein sequence ID" value="RHH91287.1"/>
    <property type="molecule type" value="Genomic_DNA"/>
</dbReference>
<dbReference type="Proteomes" id="UP000095657">
    <property type="component" value="Unassembled WGS sequence"/>
</dbReference>
<dbReference type="STRING" id="47678.ERS852494_00544"/>
<dbReference type="Pfam" id="PF07396">
    <property type="entry name" value="Porin_O_P"/>
    <property type="match status" value="1"/>
</dbReference>
<dbReference type="EMBL" id="JAUONL010000024">
    <property type="protein sequence ID" value="MDO6359891.1"/>
    <property type="molecule type" value="Genomic_DNA"/>
</dbReference>
<dbReference type="Gene3D" id="2.40.160.10">
    <property type="entry name" value="Porin"/>
    <property type="match status" value="1"/>
</dbReference>
<dbReference type="Proteomes" id="UP000284431">
    <property type="component" value="Unassembled WGS sequence"/>
</dbReference>
<evidence type="ECO:0000313" key="5">
    <source>
        <dbReference type="EMBL" id="RHD44562.1"/>
    </source>
</evidence>
<dbReference type="RefSeq" id="WP_055170101.1">
    <property type="nucleotide sequence ID" value="NZ_CACRTB010000007.1"/>
</dbReference>
<evidence type="ECO:0000313" key="8">
    <source>
        <dbReference type="Proteomes" id="UP000283512"/>
    </source>
</evidence>
<dbReference type="SUPFAM" id="SSF56935">
    <property type="entry name" value="Porins"/>
    <property type="match status" value="1"/>
</dbReference>
<dbReference type="EMBL" id="VVYD01000001">
    <property type="protein sequence ID" value="KAA5504148.1"/>
    <property type="molecule type" value="Genomic_DNA"/>
</dbReference>
<name>A0A174H444_9BACE</name>
<dbReference type="EMBL" id="CZAI01000001">
    <property type="protein sequence ID" value="CUO69664.1"/>
    <property type="molecule type" value="Genomic_DNA"/>
</dbReference>
<reference evidence="3" key="4">
    <citation type="submission" date="2023-07" db="EMBL/GenBank/DDBJ databases">
        <title>Whole Genome Sequencing of Colonoscopy isolates.</title>
        <authorList>
            <person name="Surve S.V."/>
            <person name="Valls R.A."/>
            <person name="Barrak K.E."/>
            <person name="Gardner T.B."/>
            <person name="O'Toole G.A."/>
        </authorList>
    </citation>
    <scope>NUCLEOTIDE SEQUENCE</scope>
    <source>
        <strain evidence="3">GP0119</strain>
    </source>
</reference>
<dbReference type="InterPro" id="IPR010870">
    <property type="entry name" value="Porin_O/P"/>
</dbReference>
<evidence type="ECO:0000313" key="11">
    <source>
        <dbReference type="Proteomes" id="UP000368418"/>
    </source>
</evidence>